<protein>
    <submittedName>
        <fullName evidence="1">Uncharacterized protein</fullName>
    </submittedName>
</protein>
<dbReference type="AlphaFoldDB" id="A0A6C0DWJ2"/>
<name>A0A6C0DWJ2_9ZZZZ</name>
<sequence>MIVWVFFLTLLILFSIFSLRATKNIEGYELKNTVNIQELQSVRSFLEEMYSICIKLENDLVDGNLNTMCYKCSILGIYIPAQLKIEDKSMEELWKYYGQAAICPPDGVCDEKNDSKRLDNIVPLLSNQKDYFMLIQLITSAKALSPFIKSTTNPIWGYENRVIVPEQPATEQQSAVPEERGNVLKDVCSLTDNASRTIVAQVTLLYKKIYEALEYFHSQADQIDSGKNGDVIETKAF</sequence>
<evidence type="ECO:0000313" key="1">
    <source>
        <dbReference type="EMBL" id="QHT21217.1"/>
    </source>
</evidence>
<accession>A0A6C0DWJ2</accession>
<organism evidence="1">
    <name type="scientific">viral metagenome</name>
    <dbReference type="NCBI Taxonomy" id="1070528"/>
    <lineage>
        <taxon>unclassified sequences</taxon>
        <taxon>metagenomes</taxon>
        <taxon>organismal metagenomes</taxon>
    </lineage>
</organism>
<dbReference type="EMBL" id="MN739688">
    <property type="protein sequence ID" value="QHT21217.1"/>
    <property type="molecule type" value="Genomic_DNA"/>
</dbReference>
<proteinExistence type="predicted"/>
<reference evidence="1" key="1">
    <citation type="journal article" date="2020" name="Nature">
        <title>Giant virus diversity and host interactions through global metagenomics.</title>
        <authorList>
            <person name="Schulz F."/>
            <person name="Roux S."/>
            <person name="Paez-Espino D."/>
            <person name="Jungbluth S."/>
            <person name="Walsh D.A."/>
            <person name="Denef V.J."/>
            <person name="McMahon K.D."/>
            <person name="Konstantinidis K.T."/>
            <person name="Eloe-Fadrosh E.A."/>
            <person name="Kyrpides N.C."/>
            <person name="Woyke T."/>
        </authorList>
    </citation>
    <scope>NUCLEOTIDE SEQUENCE</scope>
    <source>
        <strain evidence="1">GVMAG-M-3300023174-92</strain>
    </source>
</reference>